<comment type="subcellular location">
    <subcellularLocation>
        <location evidence="1 12">Cell outer membrane</location>
        <topology evidence="1 12">Multi-pass membrane protein</topology>
    </subcellularLocation>
</comment>
<dbReference type="GO" id="GO:0009279">
    <property type="term" value="C:cell outer membrane"/>
    <property type="evidence" value="ECO:0007669"/>
    <property type="project" value="UniProtKB-SubCell"/>
</dbReference>
<feature type="domain" description="TonB-dependent receptor plug" evidence="16">
    <location>
        <begin position="73"/>
        <end position="182"/>
    </location>
</feature>
<keyword evidence="8" id="KW-0406">Ion transport</keyword>
<evidence type="ECO:0000256" key="14">
    <source>
        <dbReference type="SAM" id="SignalP"/>
    </source>
</evidence>
<dbReference type="Gene3D" id="2.40.170.20">
    <property type="entry name" value="TonB-dependent receptor, beta-barrel domain"/>
    <property type="match status" value="1"/>
</dbReference>
<proteinExistence type="inferred from homology"/>
<organism evidence="17 18">
    <name type="scientific">Gemmatimonas groenlandica</name>
    <dbReference type="NCBI Taxonomy" id="2732249"/>
    <lineage>
        <taxon>Bacteria</taxon>
        <taxon>Pseudomonadati</taxon>
        <taxon>Gemmatimonadota</taxon>
        <taxon>Gemmatimonadia</taxon>
        <taxon>Gemmatimonadales</taxon>
        <taxon>Gemmatimonadaceae</taxon>
        <taxon>Gemmatimonas</taxon>
    </lineage>
</organism>
<dbReference type="InterPro" id="IPR012910">
    <property type="entry name" value="Plug_dom"/>
</dbReference>
<evidence type="ECO:0000256" key="9">
    <source>
        <dbReference type="ARBA" id="ARBA00023077"/>
    </source>
</evidence>
<keyword evidence="11 12" id="KW-0998">Cell outer membrane</keyword>
<keyword evidence="17" id="KW-0675">Receptor</keyword>
<reference evidence="17 18" key="1">
    <citation type="submission" date="2020-05" db="EMBL/GenBank/DDBJ databases">
        <title>Complete genome sequence of Gemmatimonas greenlandica TET16.</title>
        <authorList>
            <person name="Zeng Y."/>
        </authorList>
    </citation>
    <scope>NUCLEOTIDE SEQUENCE [LARGE SCALE GENOMIC DNA]</scope>
    <source>
        <strain evidence="17 18">TET16</strain>
    </source>
</reference>
<keyword evidence="18" id="KW-1185">Reference proteome</keyword>
<evidence type="ECO:0000256" key="1">
    <source>
        <dbReference type="ARBA" id="ARBA00004571"/>
    </source>
</evidence>
<keyword evidence="3 12" id="KW-1134">Transmembrane beta strand</keyword>
<keyword evidence="5 12" id="KW-0812">Transmembrane</keyword>
<evidence type="ECO:0000313" key="17">
    <source>
        <dbReference type="EMBL" id="QJR36397.1"/>
    </source>
</evidence>
<evidence type="ECO:0000256" key="5">
    <source>
        <dbReference type="ARBA" id="ARBA00022692"/>
    </source>
</evidence>
<evidence type="ECO:0000256" key="8">
    <source>
        <dbReference type="ARBA" id="ARBA00023065"/>
    </source>
</evidence>
<dbReference type="Proteomes" id="UP000500938">
    <property type="component" value="Chromosome"/>
</dbReference>
<dbReference type="GO" id="GO:0015344">
    <property type="term" value="F:siderophore uptake transmembrane transporter activity"/>
    <property type="evidence" value="ECO:0007669"/>
    <property type="project" value="TreeGrafter"/>
</dbReference>
<evidence type="ECO:0000256" key="7">
    <source>
        <dbReference type="ARBA" id="ARBA00023004"/>
    </source>
</evidence>
<dbReference type="PANTHER" id="PTHR32552">
    <property type="entry name" value="FERRICHROME IRON RECEPTOR-RELATED"/>
    <property type="match status" value="1"/>
</dbReference>
<dbReference type="PROSITE" id="PS52016">
    <property type="entry name" value="TONB_DEPENDENT_REC_3"/>
    <property type="match status" value="1"/>
</dbReference>
<dbReference type="Pfam" id="PF07715">
    <property type="entry name" value="Plug"/>
    <property type="match status" value="1"/>
</dbReference>
<dbReference type="InterPro" id="IPR037066">
    <property type="entry name" value="Plug_dom_sf"/>
</dbReference>
<evidence type="ECO:0000256" key="6">
    <source>
        <dbReference type="ARBA" id="ARBA00022729"/>
    </source>
</evidence>
<keyword evidence="6 14" id="KW-0732">Signal</keyword>
<keyword evidence="7" id="KW-0408">Iron</keyword>
<dbReference type="AlphaFoldDB" id="A0A6M4IS94"/>
<feature type="chain" id="PRO_5026967701" evidence="14">
    <location>
        <begin position="34"/>
        <end position="708"/>
    </location>
</feature>
<evidence type="ECO:0000256" key="2">
    <source>
        <dbReference type="ARBA" id="ARBA00022448"/>
    </source>
</evidence>
<evidence type="ECO:0000259" key="15">
    <source>
        <dbReference type="Pfam" id="PF00593"/>
    </source>
</evidence>
<comment type="similarity">
    <text evidence="12 13">Belongs to the TonB-dependent receptor family.</text>
</comment>
<gene>
    <name evidence="17" type="ORF">HKW67_13225</name>
</gene>
<name>A0A6M4IS94_9BACT</name>
<dbReference type="KEGG" id="ggr:HKW67_13225"/>
<feature type="domain" description="TonB-dependent receptor-like beta-barrel" evidence="15">
    <location>
        <begin position="288"/>
        <end position="673"/>
    </location>
</feature>
<evidence type="ECO:0000256" key="13">
    <source>
        <dbReference type="RuleBase" id="RU003357"/>
    </source>
</evidence>
<keyword evidence="9 13" id="KW-0798">TonB box</keyword>
<dbReference type="InterPro" id="IPR036942">
    <property type="entry name" value="Beta-barrel_TonB_sf"/>
</dbReference>
<evidence type="ECO:0000256" key="11">
    <source>
        <dbReference type="ARBA" id="ARBA00023237"/>
    </source>
</evidence>
<dbReference type="SUPFAM" id="SSF56935">
    <property type="entry name" value="Porins"/>
    <property type="match status" value="1"/>
</dbReference>
<feature type="signal peptide" evidence="14">
    <location>
        <begin position="1"/>
        <end position="33"/>
    </location>
</feature>
<evidence type="ECO:0000313" key="18">
    <source>
        <dbReference type="Proteomes" id="UP000500938"/>
    </source>
</evidence>
<dbReference type="Pfam" id="PF00593">
    <property type="entry name" value="TonB_dep_Rec_b-barrel"/>
    <property type="match status" value="1"/>
</dbReference>
<dbReference type="RefSeq" id="WP_171225829.1">
    <property type="nucleotide sequence ID" value="NZ_CP053085.1"/>
</dbReference>
<evidence type="ECO:0000256" key="12">
    <source>
        <dbReference type="PROSITE-ProRule" id="PRU01360"/>
    </source>
</evidence>
<dbReference type="PANTHER" id="PTHR32552:SF68">
    <property type="entry name" value="FERRICHROME OUTER MEMBRANE TRANSPORTER_PHAGE RECEPTOR"/>
    <property type="match status" value="1"/>
</dbReference>
<evidence type="ECO:0000256" key="10">
    <source>
        <dbReference type="ARBA" id="ARBA00023136"/>
    </source>
</evidence>
<accession>A0A6M4IS94</accession>
<evidence type="ECO:0000256" key="3">
    <source>
        <dbReference type="ARBA" id="ARBA00022452"/>
    </source>
</evidence>
<keyword evidence="10 12" id="KW-0472">Membrane</keyword>
<sequence>MYPHAIARPWRTRRLCVATLSAVLSATLQTVSAGTLGAQSRPDSTKVSASAAAKADSVRRIEGVLVRAIRANEQAPISQTTIGRAAITQRHFGQDAPMLLMNAAPSMTSHTETGTLWGYSYLRLRGLDQTRINITLDGVPLNDMEDQVLYFADIPDLMSSVQSVQVQRGVGTSTAGTASFAGSVNFETMPVARPDAGGDVQLQMGSYGAQRVSASFNSGLTDSKFAVYGRASALRTNGYRDHSGVMGRSAFVGAGWFGARDVVKLTTLVGLLADTLSYTGATLEQLATNRRYNPLQPDERDKFGQQMVSLAYTRALQNGGSVSTTVYRNSASGNYDYIELPDRYRFNLAHTWYGVTSAYNVERGALRVNTGINANTYQRAHRGYFQPSTTLYDNTGHKQDASAFAKLSLDAGRARWFADLQGRYAKFRYEPDANAGIDERSVDWMFFNPKAGVTYQLATGLSTYASYGITSREPARNDLFAGDDDLNSGNVADYGDFTRVKPESVRDAELGITLSRATMDVSANLYSMDFRNDIARIGAPTASGSILRRNVGNSYRRGIEVDAAYRGISRLVLAGNATWSQNRIAQFTDSSRGTPVVRRNVTPLLTPAFISSHRVEFSPTNRFMVSVEGRYQSKAYLDNTSSADRRLPEYYTVDASGRATLGRYALTVRGANLGDNQKFASGAVSGSGRVRYFVLPARAVFATLSAEF</sequence>
<evidence type="ECO:0000256" key="4">
    <source>
        <dbReference type="ARBA" id="ARBA00022496"/>
    </source>
</evidence>
<protein>
    <submittedName>
        <fullName evidence="17">TonB-dependent receptor</fullName>
    </submittedName>
</protein>
<keyword evidence="4" id="KW-0410">Iron transport</keyword>
<dbReference type="Gene3D" id="2.170.130.10">
    <property type="entry name" value="TonB-dependent receptor, plug domain"/>
    <property type="match status" value="1"/>
</dbReference>
<dbReference type="EMBL" id="CP053085">
    <property type="protein sequence ID" value="QJR36397.1"/>
    <property type="molecule type" value="Genomic_DNA"/>
</dbReference>
<dbReference type="InterPro" id="IPR039426">
    <property type="entry name" value="TonB-dep_rcpt-like"/>
</dbReference>
<dbReference type="InterPro" id="IPR000531">
    <property type="entry name" value="Beta-barrel_TonB"/>
</dbReference>
<evidence type="ECO:0000259" key="16">
    <source>
        <dbReference type="Pfam" id="PF07715"/>
    </source>
</evidence>
<keyword evidence="2 12" id="KW-0813">Transport</keyword>